<keyword evidence="2" id="KW-1185">Reference proteome</keyword>
<gene>
    <name evidence="1" type="ORF">B0H98_10287</name>
</gene>
<dbReference type="OrthoDB" id="4307987at2"/>
<protein>
    <submittedName>
        <fullName evidence="1">Uncharacterized protein</fullName>
    </submittedName>
</protein>
<dbReference type="Proteomes" id="UP000237647">
    <property type="component" value="Unassembled WGS sequence"/>
</dbReference>
<sequence>MINLTYLGKIEDAFKKRGYGYQWHVMSGYIIEQTLGLDWYRKNGALGGRRAPPFDQSMKEEVLALDNYLNFFRLGHMLFLLRDTPGFEQLLADLSRREFEPVFFELHAAALLVQNGYPIQFIRPTGVKGEDYDLRANVDGQLVAVEVKARRAGPIKHSRSMRNALKKAKEQLPRTSPGVICIAISTEYDAEEEG</sequence>
<organism evidence="1 2">
    <name type="scientific">Vreelandella songnenensis</name>
    <dbReference type="NCBI Taxonomy" id="1176243"/>
    <lineage>
        <taxon>Bacteria</taxon>
        <taxon>Pseudomonadati</taxon>
        <taxon>Pseudomonadota</taxon>
        <taxon>Gammaproteobacteria</taxon>
        <taxon>Oceanospirillales</taxon>
        <taxon>Halomonadaceae</taxon>
        <taxon>Vreelandella</taxon>
    </lineage>
</organism>
<dbReference type="EMBL" id="PVTK01000002">
    <property type="protein sequence ID" value="PRY65563.1"/>
    <property type="molecule type" value="Genomic_DNA"/>
</dbReference>
<evidence type="ECO:0000313" key="1">
    <source>
        <dbReference type="EMBL" id="PRY65563.1"/>
    </source>
</evidence>
<proteinExistence type="predicted"/>
<reference evidence="1 2" key="1">
    <citation type="submission" date="2018-03" db="EMBL/GenBank/DDBJ databases">
        <title>Genomic Encyclopedia of Type Strains, Phase III (KMG-III): the genomes of soil and plant-associated and newly described type strains.</title>
        <authorList>
            <person name="Whitman W."/>
        </authorList>
    </citation>
    <scope>NUCLEOTIDE SEQUENCE [LARGE SCALE GENOMIC DNA]</scope>
    <source>
        <strain evidence="1 2">CGMCC 1.12152</strain>
    </source>
</reference>
<dbReference type="RefSeq" id="WP_106373973.1">
    <property type="nucleotide sequence ID" value="NZ_PVTK01000002.1"/>
</dbReference>
<comment type="caution">
    <text evidence="1">The sequence shown here is derived from an EMBL/GenBank/DDBJ whole genome shotgun (WGS) entry which is preliminary data.</text>
</comment>
<dbReference type="AlphaFoldDB" id="A0A2T0V5X3"/>
<accession>A0A2T0V5X3</accession>
<evidence type="ECO:0000313" key="2">
    <source>
        <dbReference type="Proteomes" id="UP000237647"/>
    </source>
</evidence>
<name>A0A2T0V5X3_9GAMM</name>